<reference evidence="1 2" key="1">
    <citation type="submission" date="2009-02" db="EMBL/GenBank/DDBJ databases">
        <title>Draft genome sequence of Clostridium asparagiforme (DSM 15981).</title>
        <authorList>
            <person name="Sudarsanam P."/>
            <person name="Ley R."/>
            <person name="Guruge J."/>
            <person name="Turnbaugh P.J."/>
            <person name="Mahowald M."/>
            <person name="Liep D."/>
            <person name="Gordon J."/>
        </authorList>
    </citation>
    <scope>NUCLEOTIDE SEQUENCE [LARGE SCALE GENOMIC DNA]</scope>
    <source>
        <strain evidence="1 2">DSM 15981</strain>
    </source>
</reference>
<name>C0D066_9FIRM</name>
<organism evidence="1 2">
    <name type="scientific">[Clostridium] asparagiforme DSM 15981</name>
    <dbReference type="NCBI Taxonomy" id="518636"/>
    <lineage>
        <taxon>Bacteria</taxon>
        <taxon>Bacillati</taxon>
        <taxon>Bacillota</taxon>
        <taxon>Clostridia</taxon>
        <taxon>Lachnospirales</taxon>
        <taxon>Lachnospiraceae</taxon>
        <taxon>Enterocloster</taxon>
    </lineage>
</organism>
<keyword evidence="2" id="KW-1185">Reference proteome</keyword>
<evidence type="ECO:0000313" key="1">
    <source>
        <dbReference type="EMBL" id="EEG55280.1"/>
    </source>
</evidence>
<proteinExistence type="predicted"/>
<evidence type="ECO:0000313" key="2">
    <source>
        <dbReference type="Proteomes" id="UP000004756"/>
    </source>
</evidence>
<sequence length="40" mass="4148">MSLSVLSLGSVVLRARIPRLHPLSGPVPGGPPEIRSGASW</sequence>
<gene>
    <name evidence="1" type="ORF">CLOSTASPAR_02647</name>
</gene>
<protein>
    <submittedName>
        <fullName evidence="1">Uncharacterized protein</fullName>
    </submittedName>
</protein>
<dbReference type="AlphaFoldDB" id="C0D066"/>
<dbReference type="HOGENOM" id="CLU_3287138_0_0_9"/>
<dbReference type="EMBL" id="ACCJ01000156">
    <property type="protein sequence ID" value="EEG55280.1"/>
    <property type="molecule type" value="Genomic_DNA"/>
</dbReference>
<dbReference type="Proteomes" id="UP000004756">
    <property type="component" value="Unassembled WGS sequence"/>
</dbReference>
<comment type="caution">
    <text evidence="1">The sequence shown here is derived from an EMBL/GenBank/DDBJ whole genome shotgun (WGS) entry which is preliminary data.</text>
</comment>
<accession>C0D066</accession>